<keyword evidence="3" id="KW-1185">Reference proteome</keyword>
<dbReference type="AlphaFoldDB" id="A0A3A4K5Z7"/>
<sequence>MLLRSGDLSSTLTFVVVAALVIGVIVKRFIGEPLNARDTLIPPVVLLGIGVYSLTKVHDISAVDVLWLVLGCAAGLAFGAVRGTTIRLSDRDGHLWQRYSPWTLVVWVVSTSVGLGIGYAAHYFGVHPDARPITLSIGVSLLGEATTLTLRALRTGIPFAPERDRASGTSLDDLRTRLRR</sequence>
<protein>
    <submittedName>
        <fullName evidence="2">DUF1453 family protein</fullName>
    </submittedName>
</protein>
<proteinExistence type="predicted"/>
<dbReference type="InterPro" id="IPR058247">
    <property type="entry name" value="DUF1453"/>
</dbReference>
<feature type="transmembrane region" description="Helical" evidence="1">
    <location>
        <begin position="102"/>
        <end position="121"/>
    </location>
</feature>
<evidence type="ECO:0000313" key="3">
    <source>
        <dbReference type="Proteomes" id="UP000266677"/>
    </source>
</evidence>
<dbReference type="OrthoDB" id="3530824at2"/>
<keyword evidence="1" id="KW-1133">Transmembrane helix</keyword>
<reference evidence="2 3" key="1">
    <citation type="submission" date="2018-09" db="EMBL/GenBank/DDBJ databases">
        <title>YIM PH21274 draft genome.</title>
        <authorList>
            <person name="Miao C."/>
        </authorList>
    </citation>
    <scope>NUCLEOTIDE SEQUENCE [LARGE SCALE GENOMIC DNA]</scope>
    <source>
        <strain evidence="2 3">YIM PH 21724</strain>
    </source>
</reference>
<comment type="caution">
    <text evidence="2">The sequence shown here is derived from an EMBL/GenBank/DDBJ whole genome shotgun (WGS) entry which is preliminary data.</text>
</comment>
<feature type="transmembrane region" description="Helical" evidence="1">
    <location>
        <begin position="61"/>
        <end position="81"/>
    </location>
</feature>
<dbReference type="EMBL" id="QZFU01000020">
    <property type="protein sequence ID" value="RJO74088.1"/>
    <property type="molecule type" value="Genomic_DNA"/>
</dbReference>
<evidence type="ECO:0000313" key="2">
    <source>
        <dbReference type="EMBL" id="RJO74088.1"/>
    </source>
</evidence>
<evidence type="ECO:0000256" key="1">
    <source>
        <dbReference type="SAM" id="Phobius"/>
    </source>
</evidence>
<accession>A0A3A4K5Z7</accession>
<dbReference type="Pfam" id="PF07301">
    <property type="entry name" value="DUF1453"/>
    <property type="match status" value="1"/>
</dbReference>
<organism evidence="2 3">
    <name type="scientific">Nocardia panacis</name>
    <dbReference type="NCBI Taxonomy" id="2340916"/>
    <lineage>
        <taxon>Bacteria</taxon>
        <taxon>Bacillati</taxon>
        <taxon>Actinomycetota</taxon>
        <taxon>Actinomycetes</taxon>
        <taxon>Mycobacteriales</taxon>
        <taxon>Nocardiaceae</taxon>
        <taxon>Nocardia</taxon>
    </lineage>
</organism>
<feature type="transmembrane region" description="Helical" evidence="1">
    <location>
        <begin position="12"/>
        <end position="30"/>
    </location>
</feature>
<gene>
    <name evidence="2" type="ORF">D5S18_18175</name>
</gene>
<keyword evidence="1" id="KW-0472">Membrane</keyword>
<keyword evidence="1" id="KW-0812">Transmembrane</keyword>
<dbReference type="Proteomes" id="UP000266677">
    <property type="component" value="Unassembled WGS sequence"/>
</dbReference>
<name>A0A3A4K5Z7_9NOCA</name>